<reference evidence="1 2" key="1">
    <citation type="submission" date="2021-06" db="EMBL/GenBank/DDBJ databases">
        <authorList>
            <person name="Kallberg Y."/>
            <person name="Tangrot J."/>
            <person name="Rosling A."/>
        </authorList>
    </citation>
    <scope>NUCLEOTIDE SEQUENCE [LARGE SCALE GENOMIC DNA]</scope>
    <source>
        <strain evidence="1 2">120-4 pot B 10/14</strain>
    </source>
</reference>
<accession>A0ABN7XPD7</accession>
<organism evidence="1 2">
    <name type="scientific">Gigaspora margarita</name>
    <dbReference type="NCBI Taxonomy" id="4874"/>
    <lineage>
        <taxon>Eukaryota</taxon>
        <taxon>Fungi</taxon>
        <taxon>Fungi incertae sedis</taxon>
        <taxon>Mucoromycota</taxon>
        <taxon>Glomeromycotina</taxon>
        <taxon>Glomeromycetes</taxon>
        <taxon>Diversisporales</taxon>
        <taxon>Gigasporaceae</taxon>
        <taxon>Gigaspora</taxon>
    </lineage>
</organism>
<keyword evidence="2" id="KW-1185">Reference proteome</keyword>
<sequence length="46" mass="5054">QKILTFMLFSVEKTGISFDVPSIITVCRVSGAPCKHQAAIALKFQE</sequence>
<dbReference type="EMBL" id="CAJVQB010168381">
    <property type="protein sequence ID" value="CAG8857221.1"/>
    <property type="molecule type" value="Genomic_DNA"/>
</dbReference>
<gene>
    <name evidence="1" type="ORF">GMARGA_LOCUS46042</name>
</gene>
<comment type="caution">
    <text evidence="1">The sequence shown here is derived from an EMBL/GenBank/DDBJ whole genome shotgun (WGS) entry which is preliminary data.</text>
</comment>
<feature type="non-terminal residue" evidence="1">
    <location>
        <position position="1"/>
    </location>
</feature>
<evidence type="ECO:0000313" key="2">
    <source>
        <dbReference type="Proteomes" id="UP000789901"/>
    </source>
</evidence>
<protein>
    <submittedName>
        <fullName evidence="1">24571_t:CDS:1</fullName>
    </submittedName>
</protein>
<proteinExistence type="predicted"/>
<evidence type="ECO:0000313" key="1">
    <source>
        <dbReference type="EMBL" id="CAG8857221.1"/>
    </source>
</evidence>
<name>A0ABN7XPD7_GIGMA</name>
<dbReference type="Proteomes" id="UP000789901">
    <property type="component" value="Unassembled WGS sequence"/>
</dbReference>